<evidence type="ECO:0000313" key="3">
    <source>
        <dbReference type="Proteomes" id="UP000886998"/>
    </source>
</evidence>
<evidence type="ECO:0000313" key="2">
    <source>
        <dbReference type="EMBL" id="GFY50966.1"/>
    </source>
</evidence>
<proteinExistence type="predicted"/>
<feature type="region of interest" description="Disordered" evidence="1">
    <location>
        <begin position="57"/>
        <end position="86"/>
    </location>
</feature>
<sequence>MQWKHASSPPKSSTVKSAGGFCSRHFLRQGPIAISLEHKKSSGMCCETLQPYAGPSRTKTGAAHGGFFPETGVHTSPESHKWAGSLNGRRWGPTPWARAACDFHVFGPQRNT</sequence>
<reference evidence="2" key="1">
    <citation type="submission" date="2020-08" db="EMBL/GenBank/DDBJ databases">
        <title>Multicomponent nature underlies the extraordinary mechanical properties of spider dragline silk.</title>
        <authorList>
            <person name="Kono N."/>
            <person name="Nakamura H."/>
            <person name="Mori M."/>
            <person name="Yoshida Y."/>
            <person name="Ohtoshi R."/>
            <person name="Malay A.D."/>
            <person name="Moran D.A.P."/>
            <person name="Tomita M."/>
            <person name="Numata K."/>
            <person name="Arakawa K."/>
        </authorList>
    </citation>
    <scope>NUCLEOTIDE SEQUENCE</scope>
</reference>
<evidence type="ECO:0000256" key="1">
    <source>
        <dbReference type="SAM" id="MobiDB-lite"/>
    </source>
</evidence>
<keyword evidence="3" id="KW-1185">Reference proteome</keyword>
<dbReference type="AlphaFoldDB" id="A0A8X6XFS3"/>
<organism evidence="2 3">
    <name type="scientific">Trichonephila inaurata madagascariensis</name>
    <dbReference type="NCBI Taxonomy" id="2747483"/>
    <lineage>
        <taxon>Eukaryota</taxon>
        <taxon>Metazoa</taxon>
        <taxon>Ecdysozoa</taxon>
        <taxon>Arthropoda</taxon>
        <taxon>Chelicerata</taxon>
        <taxon>Arachnida</taxon>
        <taxon>Araneae</taxon>
        <taxon>Araneomorphae</taxon>
        <taxon>Entelegynae</taxon>
        <taxon>Araneoidea</taxon>
        <taxon>Nephilidae</taxon>
        <taxon>Trichonephila</taxon>
        <taxon>Trichonephila inaurata</taxon>
    </lineage>
</organism>
<accession>A0A8X6XFS3</accession>
<gene>
    <name evidence="2" type="ORF">TNIN_318251</name>
</gene>
<protein>
    <submittedName>
        <fullName evidence="2">Uncharacterized protein</fullName>
    </submittedName>
</protein>
<dbReference type="EMBL" id="BMAV01007825">
    <property type="protein sequence ID" value="GFY50966.1"/>
    <property type="molecule type" value="Genomic_DNA"/>
</dbReference>
<dbReference type="Proteomes" id="UP000886998">
    <property type="component" value="Unassembled WGS sequence"/>
</dbReference>
<comment type="caution">
    <text evidence="2">The sequence shown here is derived from an EMBL/GenBank/DDBJ whole genome shotgun (WGS) entry which is preliminary data.</text>
</comment>
<name>A0A8X6XFS3_9ARAC</name>